<proteinExistence type="predicted"/>
<dbReference type="AlphaFoldDB" id="A0A8D8LGM1"/>
<dbReference type="EMBL" id="HBUF01010321">
    <property type="protein sequence ID" value="CAG6608128.1"/>
    <property type="molecule type" value="Transcribed_RNA"/>
</dbReference>
<evidence type="ECO:0000313" key="1">
    <source>
        <dbReference type="EMBL" id="CAG6608128.1"/>
    </source>
</evidence>
<name>A0A8D8LGM1_9HEMI</name>
<protein>
    <submittedName>
        <fullName evidence="1">Uncharacterized protein</fullName>
    </submittedName>
</protein>
<sequence length="120" mass="14753">MLFCMQIFQCRYLVRDIERRKIDRSRAVSSVFKKFTSYFGMRPNAVLTHIFKFRTPYALMILVFTSICCHKWREPNFFYQTPTLSRVVYKMMKYVLLDYLHSERLPKRFESHFFLNCIYT</sequence>
<reference evidence="1" key="1">
    <citation type="submission" date="2021-05" db="EMBL/GenBank/DDBJ databases">
        <authorList>
            <person name="Alioto T."/>
            <person name="Alioto T."/>
            <person name="Gomez Garrido J."/>
        </authorList>
    </citation>
    <scope>NUCLEOTIDE SEQUENCE</scope>
</reference>
<dbReference type="EMBL" id="HBUF01010319">
    <property type="protein sequence ID" value="CAG6608127.1"/>
    <property type="molecule type" value="Transcribed_RNA"/>
</dbReference>
<accession>A0A8D8LGM1</accession>
<organism evidence="1">
    <name type="scientific">Cacopsylla melanoneura</name>
    <dbReference type="NCBI Taxonomy" id="428564"/>
    <lineage>
        <taxon>Eukaryota</taxon>
        <taxon>Metazoa</taxon>
        <taxon>Ecdysozoa</taxon>
        <taxon>Arthropoda</taxon>
        <taxon>Hexapoda</taxon>
        <taxon>Insecta</taxon>
        <taxon>Pterygota</taxon>
        <taxon>Neoptera</taxon>
        <taxon>Paraneoptera</taxon>
        <taxon>Hemiptera</taxon>
        <taxon>Sternorrhyncha</taxon>
        <taxon>Psylloidea</taxon>
        <taxon>Psyllidae</taxon>
        <taxon>Psyllinae</taxon>
        <taxon>Cacopsylla</taxon>
    </lineage>
</organism>